<protein>
    <submittedName>
        <fullName evidence="2">Uncharacterized protein</fullName>
    </submittedName>
</protein>
<gene>
    <name evidence="1" type="ORF">SUGI_1463580</name>
    <name evidence="2" type="ORF">SUGI_1487360</name>
</gene>
<reference evidence="2" key="1">
    <citation type="submission" date="2022-12" db="EMBL/GenBank/DDBJ databases">
        <title>Chromosome-Level Genome Assembly of Japanese Cedar (Cryptomeriajaponica D. Don).</title>
        <authorList>
            <person name="Fujino T."/>
            <person name="Yamaguchi K."/>
            <person name="Yokoyama T."/>
            <person name="Hamanaka T."/>
            <person name="Harazono Y."/>
            <person name="Kamada H."/>
            <person name="Kobayashi W."/>
            <person name="Ujino-Ihara T."/>
            <person name="Uchiyama K."/>
            <person name="Matsumoto A."/>
            <person name="Izuno A."/>
            <person name="Tsumura Y."/>
            <person name="Toyoda A."/>
            <person name="Shigenobu S."/>
            <person name="Moriguchi Y."/>
            <person name="Ueno S."/>
            <person name="Kasahara M."/>
        </authorList>
    </citation>
    <scope>NUCLEOTIDE SEQUENCE</scope>
</reference>
<dbReference type="Proteomes" id="UP001234787">
    <property type="component" value="Unassembled WGS sequence"/>
</dbReference>
<keyword evidence="3" id="KW-1185">Reference proteome</keyword>
<evidence type="ECO:0000313" key="2">
    <source>
        <dbReference type="EMBL" id="GLJ58987.1"/>
    </source>
</evidence>
<accession>A0AAD3RPQ9</accession>
<sequence length="96" mass="11380">MGRDLIVVLTDGESTGPLLFVWKLTGRVLSRRKERSNPLSLQRHIEGRLLPHFFSREVSLAAKLAYRFFREQSPGIWFRLLDTSDWINWHWSWPSN</sequence>
<evidence type="ECO:0000313" key="3">
    <source>
        <dbReference type="Proteomes" id="UP001234787"/>
    </source>
</evidence>
<dbReference type="EMBL" id="BSEH01000641">
    <property type="protein sequence ID" value="GLJ58987.1"/>
    <property type="molecule type" value="Genomic_DNA"/>
</dbReference>
<name>A0AAD3RPQ9_CRYJA</name>
<comment type="caution">
    <text evidence="2">The sequence shown here is derived from an EMBL/GenBank/DDBJ whole genome shotgun (WGS) entry which is preliminary data.</text>
</comment>
<organism evidence="2 3">
    <name type="scientific">Cryptomeria japonica</name>
    <name type="common">Japanese cedar</name>
    <name type="synonym">Cupressus japonica</name>
    <dbReference type="NCBI Taxonomy" id="3369"/>
    <lineage>
        <taxon>Eukaryota</taxon>
        <taxon>Viridiplantae</taxon>
        <taxon>Streptophyta</taxon>
        <taxon>Embryophyta</taxon>
        <taxon>Tracheophyta</taxon>
        <taxon>Spermatophyta</taxon>
        <taxon>Pinopsida</taxon>
        <taxon>Pinidae</taxon>
        <taxon>Conifers II</taxon>
        <taxon>Cupressales</taxon>
        <taxon>Cupressaceae</taxon>
        <taxon>Cryptomeria</taxon>
    </lineage>
</organism>
<evidence type="ECO:0000313" key="1">
    <source>
        <dbReference type="EMBL" id="GLJ58613.1"/>
    </source>
</evidence>
<dbReference type="AlphaFoldDB" id="A0AAD3RPQ9"/>
<dbReference type="EMBL" id="BSEH01000454">
    <property type="protein sequence ID" value="GLJ58613.1"/>
    <property type="molecule type" value="Genomic_DNA"/>
</dbReference>
<proteinExistence type="predicted"/>